<evidence type="ECO:0000313" key="1">
    <source>
        <dbReference type="EMBL" id="AEI09356.1"/>
    </source>
</evidence>
<reference evidence="1 2" key="1">
    <citation type="journal article" date="2012" name="BMC Genomics">
        <title>Complete genome sequence, lifestyle, and multi-drug resistance of the human pathogen Corynebacterium resistens DSM 45100 isolated from blood samples of a leukemia patient.</title>
        <authorList>
            <person name="Schroder J."/>
            <person name="Maus I."/>
            <person name="Meyer K."/>
            <person name="Wordemann S."/>
            <person name="Blom J."/>
            <person name="Jaenicke S."/>
            <person name="Schneider J."/>
            <person name="Trost E."/>
            <person name="Tauch A."/>
        </authorList>
    </citation>
    <scope>NUCLEOTIDE SEQUENCE [LARGE SCALE GENOMIC DNA]</scope>
    <source>
        <strain evidence="2">DSM 45100 / JCM 12819 / CCUG 50093 / GTC 2026 / SICGH 158</strain>
    </source>
</reference>
<name>F8E239_CORRG</name>
<dbReference type="EMBL" id="CP002857">
    <property type="protein sequence ID" value="AEI09356.1"/>
    <property type="molecule type" value="Genomic_DNA"/>
</dbReference>
<dbReference type="Pfam" id="PF02353">
    <property type="entry name" value="CMAS"/>
    <property type="match status" value="1"/>
</dbReference>
<organism evidence="1 2">
    <name type="scientific">Corynebacterium resistens (strain DSM 45100 / JCM 12819 / GTC 2026 / SICGH 158)</name>
    <dbReference type="NCBI Taxonomy" id="662755"/>
    <lineage>
        <taxon>Bacteria</taxon>
        <taxon>Bacillati</taxon>
        <taxon>Actinomycetota</taxon>
        <taxon>Actinomycetes</taxon>
        <taxon>Mycobacteriales</taxon>
        <taxon>Corynebacteriaceae</taxon>
        <taxon>Corynebacterium</taxon>
    </lineage>
</organism>
<dbReference type="Gene3D" id="3.40.50.150">
    <property type="entry name" value="Vaccinia Virus protein VP39"/>
    <property type="match status" value="1"/>
</dbReference>
<dbReference type="InterPro" id="IPR029063">
    <property type="entry name" value="SAM-dependent_MTases_sf"/>
</dbReference>
<keyword evidence="2" id="KW-1185">Reference proteome</keyword>
<accession>F8E239</accession>
<dbReference type="SUPFAM" id="SSF53335">
    <property type="entry name" value="S-adenosyl-L-methionine-dependent methyltransferases"/>
    <property type="match status" value="1"/>
</dbReference>
<sequence length="432" mass="47188">MVDRASSQYVDAERWPHLVAPLDAPFQGKRAQEVSTRLEQLAAEYDLSLTGTDIPFLNVHDGELFDRIVAHGWLGLAESYMLGQWDAEPLPEVLEVLLQQDLEGRFGAFLSRKRKHDTFGGPLPGEVPDGLVELYAGETRALGAALFKSAARTTATEQVAVPVSAKSKKTTDITLDLTYFGEPDGVDRQDLDDAQLRRIENMLDEAGVGAGDRVLELTSSGGTLAIQAARRGASVDILTSDEEHAETVAARVRSAGVAGAVRIEIIEGSLPSPRQWSGSYDVIFSIERMETLGRAGIPHFLRAVDRMLARGGVAVVQSIVSTPTARATARDSLDVMRAYVWPALEYPSVEDVRTATLSSTKLNLVAENYLGSHLGATLPLWRANFLARERQAAAAGFEQIFRRLWDYQLALHEALSNAGDIDCVQFVFEPRS</sequence>
<dbReference type="PANTHER" id="PTHR43667">
    <property type="entry name" value="CYCLOPROPANE-FATTY-ACYL-PHOSPHOLIPID SYNTHASE"/>
    <property type="match status" value="1"/>
</dbReference>
<dbReference type="eggNOG" id="COG2230">
    <property type="taxonomic scope" value="Bacteria"/>
</dbReference>
<evidence type="ECO:0000313" key="2">
    <source>
        <dbReference type="Proteomes" id="UP000000492"/>
    </source>
</evidence>
<dbReference type="STRING" id="662755.CRES_1000"/>
<dbReference type="EC" id="2.1.1.79" evidence="1"/>
<dbReference type="GO" id="GO:0008825">
    <property type="term" value="F:cyclopropane-fatty-acyl-phospholipid synthase activity"/>
    <property type="evidence" value="ECO:0007669"/>
    <property type="project" value="UniProtKB-EC"/>
</dbReference>
<protein>
    <submittedName>
        <fullName evidence="1">Cyclopropane-fatty-acyl-phospholipid synthase</fullName>
        <ecNumber evidence="1">2.1.1.79</ecNumber>
    </submittedName>
</protein>
<dbReference type="InterPro" id="IPR050723">
    <property type="entry name" value="CFA/CMAS"/>
</dbReference>
<dbReference type="HOGENOM" id="CLU_026434_1_0_11"/>
<dbReference type="PANTHER" id="PTHR43667:SF2">
    <property type="entry name" value="FATTY ACID C-METHYL TRANSFERASE"/>
    <property type="match status" value="1"/>
</dbReference>
<dbReference type="Proteomes" id="UP000000492">
    <property type="component" value="Chromosome"/>
</dbReference>
<dbReference type="GO" id="GO:0032259">
    <property type="term" value="P:methylation"/>
    <property type="evidence" value="ECO:0007669"/>
    <property type="project" value="UniProtKB-KW"/>
</dbReference>
<dbReference type="CDD" id="cd02440">
    <property type="entry name" value="AdoMet_MTases"/>
    <property type="match status" value="1"/>
</dbReference>
<dbReference type="AlphaFoldDB" id="F8E239"/>
<dbReference type="RefSeq" id="WP_013888372.1">
    <property type="nucleotide sequence ID" value="NC_015673.1"/>
</dbReference>
<proteinExistence type="predicted"/>
<dbReference type="KEGG" id="crd:CRES_1000"/>
<keyword evidence="1" id="KW-0489">Methyltransferase</keyword>
<keyword evidence="1" id="KW-0808">Transferase</keyword>
<gene>
    <name evidence="1" type="primary">cfa</name>
    <name evidence="1" type="ordered locus">CRES_1000</name>
</gene>